<dbReference type="PANTHER" id="PTHR43775:SF37">
    <property type="entry name" value="SI:DKEY-61P9.11"/>
    <property type="match status" value="1"/>
</dbReference>
<dbReference type="GO" id="GO:0004312">
    <property type="term" value="F:fatty acid synthase activity"/>
    <property type="evidence" value="ECO:0007669"/>
    <property type="project" value="TreeGrafter"/>
</dbReference>
<comment type="caution">
    <text evidence="4">The sequence shown here is derived from an EMBL/GenBank/DDBJ whole genome shotgun (WGS) entry which is preliminary data.</text>
</comment>
<dbReference type="PANTHER" id="PTHR43775">
    <property type="entry name" value="FATTY ACID SYNTHASE"/>
    <property type="match status" value="1"/>
</dbReference>
<keyword evidence="5" id="KW-1185">Reference proteome</keyword>
<dbReference type="SUPFAM" id="SSF51735">
    <property type="entry name" value="NAD(P)-binding Rossmann-fold domains"/>
    <property type="match status" value="1"/>
</dbReference>
<feature type="domain" description="Ketoreductase" evidence="3">
    <location>
        <begin position="2"/>
        <end position="140"/>
    </location>
</feature>
<evidence type="ECO:0000259" key="3">
    <source>
        <dbReference type="SMART" id="SM00822"/>
    </source>
</evidence>
<dbReference type="InterPro" id="IPR057326">
    <property type="entry name" value="KR_dom"/>
</dbReference>
<dbReference type="Gene3D" id="3.40.50.720">
    <property type="entry name" value="NAD(P)-binding Rossmann-like Domain"/>
    <property type="match status" value="1"/>
</dbReference>
<reference evidence="4" key="1">
    <citation type="submission" date="2021-03" db="EMBL/GenBank/DDBJ databases">
        <authorList>
            <person name="Bekaert M."/>
        </authorList>
    </citation>
    <scope>NUCLEOTIDE SEQUENCE</scope>
</reference>
<gene>
    <name evidence="4" type="ORF">MEDL_46013</name>
</gene>
<sequence length="176" mass="19736">MGGGCIAIVARSTPTVEKLSEIQSLKEKHDCKIISLKGDVADYESLKQALDIYKTEFPSHPLKDTKFEKVLKPKVLGTLNLHNLTRDMKLDYFVMHSSITSVFGNTGQTNYGAGNAFMDTFAFYRRSMDLCGQTINWGALHLGILTASEHVERYLNSQGYQSLNPEEIMECLIHTL</sequence>
<evidence type="ECO:0000313" key="4">
    <source>
        <dbReference type="EMBL" id="CAG2233392.1"/>
    </source>
</evidence>
<keyword evidence="2" id="KW-0597">Phosphoprotein</keyword>
<dbReference type="OrthoDB" id="10050735at2759"/>
<dbReference type="GO" id="GO:0006633">
    <property type="term" value="P:fatty acid biosynthetic process"/>
    <property type="evidence" value="ECO:0007669"/>
    <property type="project" value="TreeGrafter"/>
</dbReference>
<keyword evidence="1" id="KW-0596">Phosphopantetheine</keyword>
<organism evidence="4 5">
    <name type="scientific">Mytilus edulis</name>
    <name type="common">Blue mussel</name>
    <dbReference type="NCBI Taxonomy" id="6550"/>
    <lineage>
        <taxon>Eukaryota</taxon>
        <taxon>Metazoa</taxon>
        <taxon>Spiralia</taxon>
        <taxon>Lophotrochozoa</taxon>
        <taxon>Mollusca</taxon>
        <taxon>Bivalvia</taxon>
        <taxon>Autobranchia</taxon>
        <taxon>Pteriomorphia</taxon>
        <taxon>Mytilida</taxon>
        <taxon>Mytiloidea</taxon>
        <taxon>Mytilidae</taxon>
        <taxon>Mytilinae</taxon>
        <taxon>Mytilus</taxon>
    </lineage>
</organism>
<dbReference type="InterPro" id="IPR036291">
    <property type="entry name" value="NAD(P)-bd_dom_sf"/>
</dbReference>
<accession>A0A8S3TP79</accession>
<dbReference type="InterPro" id="IPR050091">
    <property type="entry name" value="PKS_NRPS_Biosynth_Enz"/>
</dbReference>
<dbReference type="SMART" id="SM00822">
    <property type="entry name" value="PKS_KR"/>
    <property type="match status" value="1"/>
</dbReference>
<protein>
    <recommendedName>
        <fullName evidence="3">Ketoreductase domain-containing protein</fullName>
    </recommendedName>
</protein>
<dbReference type="AlphaFoldDB" id="A0A8S3TP79"/>
<dbReference type="Proteomes" id="UP000683360">
    <property type="component" value="Unassembled WGS sequence"/>
</dbReference>
<evidence type="ECO:0000256" key="2">
    <source>
        <dbReference type="ARBA" id="ARBA00022553"/>
    </source>
</evidence>
<dbReference type="EMBL" id="CAJPWZ010002206">
    <property type="protein sequence ID" value="CAG2233392.1"/>
    <property type="molecule type" value="Genomic_DNA"/>
</dbReference>
<evidence type="ECO:0000313" key="5">
    <source>
        <dbReference type="Proteomes" id="UP000683360"/>
    </source>
</evidence>
<dbReference type="Pfam" id="PF08659">
    <property type="entry name" value="KR"/>
    <property type="match status" value="1"/>
</dbReference>
<name>A0A8S3TP79_MYTED</name>
<dbReference type="InterPro" id="IPR013968">
    <property type="entry name" value="PKS_KR"/>
</dbReference>
<proteinExistence type="predicted"/>
<evidence type="ECO:0000256" key="1">
    <source>
        <dbReference type="ARBA" id="ARBA00022450"/>
    </source>
</evidence>